<keyword evidence="1" id="KW-1133">Transmembrane helix</keyword>
<organism evidence="2 3">
    <name type="scientific">Anaeromassilibacillus senegalensis</name>
    <dbReference type="NCBI Taxonomy" id="1673717"/>
    <lineage>
        <taxon>Bacteria</taxon>
        <taxon>Bacillati</taxon>
        <taxon>Bacillota</taxon>
        <taxon>Clostridia</taxon>
        <taxon>Eubacteriales</taxon>
        <taxon>Acutalibacteraceae</taxon>
        <taxon>Anaeromassilibacillus</taxon>
    </lineage>
</organism>
<name>A0ABS9CIL8_9FIRM</name>
<gene>
    <name evidence="2" type="ORF">JQM67_00070</name>
</gene>
<reference evidence="2 3" key="1">
    <citation type="submission" date="2020-12" db="EMBL/GenBank/DDBJ databases">
        <title>Whole genome sequences of gut porcine anaerobes.</title>
        <authorList>
            <person name="Kubasova T."/>
            <person name="Jahodarova E."/>
            <person name="Rychlik I."/>
        </authorList>
    </citation>
    <scope>NUCLEOTIDE SEQUENCE [LARGE SCALE GENOMIC DNA]</scope>
    <source>
        <strain evidence="2 3">An867</strain>
    </source>
</reference>
<feature type="transmembrane region" description="Helical" evidence="1">
    <location>
        <begin position="12"/>
        <end position="34"/>
    </location>
</feature>
<dbReference type="Proteomes" id="UP001299220">
    <property type="component" value="Unassembled WGS sequence"/>
</dbReference>
<keyword evidence="1" id="KW-0472">Membrane</keyword>
<comment type="caution">
    <text evidence="2">The sequence shown here is derived from an EMBL/GenBank/DDBJ whole genome shotgun (WGS) entry which is preliminary data.</text>
</comment>
<proteinExistence type="predicted"/>
<dbReference type="InterPro" id="IPR032531">
    <property type="entry name" value="DUF4956"/>
</dbReference>
<evidence type="ECO:0000313" key="3">
    <source>
        <dbReference type="Proteomes" id="UP001299220"/>
    </source>
</evidence>
<accession>A0ABS9CIL8</accession>
<sequence length="224" mass="24430">MSQLFSSVTAGGITAQDFLLCAAVSLLLGALIAFTYTRRTRYTQSFVLTLILLPLTVQTVIMLVNGNVGTGVAVAGAFSLVRFRSVPGNAKDIAVIFLAMAAGLACGSGYLAVAVLFTAIACTVLYLLVRFRVGLDRSGEKELHITIPETLDYTEIFDDVFARYTAHTELVEVKTASLGSLYKLHYRIRLKKDAEEKAFLDALRCRNGNLEVRCGRLQPTPEQL</sequence>
<evidence type="ECO:0000313" key="2">
    <source>
        <dbReference type="EMBL" id="MCF2651005.1"/>
    </source>
</evidence>
<keyword evidence="1" id="KW-0812">Transmembrane</keyword>
<keyword evidence="3" id="KW-1185">Reference proteome</keyword>
<protein>
    <submittedName>
        <fullName evidence="2">DUF4956 domain-containing protein</fullName>
    </submittedName>
</protein>
<dbReference type="Pfam" id="PF16316">
    <property type="entry name" value="DUF4956"/>
    <property type="match status" value="1"/>
</dbReference>
<dbReference type="EMBL" id="JAFBIT010000001">
    <property type="protein sequence ID" value="MCF2651005.1"/>
    <property type="molecule type" value="Genomic_DNA"/>
</dbReference>
<feature type="transmembrane region" description="Helical" evidence="1">
    <location>
        <begin position="46"/>
        <end position="75"/>
    </location>
</feature>
<evidence type="ECO:0000256" key="1">
    <source>
        <dbReference type="SAM" id="Phobius"/>
    </source>
</evidence>
<feature type="transmembrane region" description="Helical" evidence="1">
    <location>
        <begin position="95"/>
        <end position="128"/>
    </location>
</feature>